<dbReference type="InterPro" id="IPR050267">
    <property type="entry name" value="Anti-sigma-factor_SerPK"/>
</dbReference>
<protein>
    <submittedName>
        <fullName evidence="4">ATP-binding protein</fullName>
    </submittedName>
</protein>
<feature type="compositionally biased region" description="Basic and acidic residues" evidence="2">
    <location>
        <begin position="1"/>
        <end position="10"/>
    </location>
</feature>
<feature type="compositionally biased region" description="Basic and acidic residues" evidence="2">
    <location>
        <begin position="99"/>
        <end position="120"/>
    </location>
</feature>
<dbReference type="PANTHER" id="PTHR35526">
    <property type="entry name" value="ANTI-SIGMA-F FACTOR RSBW-RELATED"/>
    <property type="match status" value="1"/>
</dbReference>
<dbReference type="SUPFAM" id="SSF55874">
    <property type="entry name" value="ATPase domain of HSP90 chaperone/DNA topoisomerase II/histidine kinase"/>
    <property type="match status" value="1"/>
</dbReference>
<feature type="compositionally biased region" description="Low complexity" evidence="2">
    <location>
        <begin position="25"/>
        <end position="40"/>
    </location>
</feature>
<dbReference type="AlphaFoldDB" id="A0A367FIL9"/>
<feature type="domain" description="Histidine kinase/HSP90-like ATPase" evidence="3">
    <location>
        <begin position="150"/>
        <end position="253"/>
    </location>
</feature>
<sequence length="299" mass="32624">MPDRRADPSIRKTRKVVLPGGADQAAMEPLRAPRLPAARPSQRRTALRTGRGRQPGPGRPRRRRPPRPARTGLDDHVRPVEPPLLRPAPVPDPGPADPGGDHRPGPHRPDPRGRTGLPDHRRTRCLRLASRRMTRPDTRTCRTETVTFPATGPSVGEARRWLSKLLDGHPRHDDAVLLLSEAVTNSLVHTDSPTVGVTVAIEQTGDVRIEIADEGGPTIPSIPPHPADDADDDPASSGRGIRLIRTLSTHWGFTESRPHCILWFVLALSHERDEGCGVQDAMPGGDPYVVMGCTVRSES</sequence>
<dbReference type="InterPro" id="IPR036890">
    <property type="entry name" value="HATPase_C_sf"/>
</dbReference>
<name>A0A367FIL9_9ACTN</name>
<feature type="region of interest" description="Disordered" evidence="2">
    <location>
        <begin position="1"/>
        <end position="122"/>
    </location>
</feature>
<feature type="compositionally biased region" description="Pro residues" evidence="2">
    <location>
        <begin position="80"/>
        <end position="96"/>
    </location>
</feature>
<dbReference type="CDD" id="cd16936">
    <property type="entry name" value="HATPase_RsbW-like"/>
    <property type="match status" value="1"/>
</dbReference>
<evidence type="ECO:0000256" key="1">
    <source>
        <dbReference type="ARBA" id="ARBA00022527"/>
    </source>
</evidence>
<evidence type="ECO:0000256" key="2">
    <source>
        <dbReference type="SAM" id="MobiDB-lite"/>
    </source>
</evidence>
<feature type="region of interest" description="Disordered" evidence="2">
    <location>
        <begin position="213"/>
        <end position="237"/>
    </location>
</feature>
<keyword evidence="1" id="KW-0418">Kinase</keyword>
<evidence type="ECO:0000313" key="5">
    <source>
        <dbReference type="Proteomes" id="UP000253094"/>
    </source>
</evidence>
<dbReference type="Proteomes" id="UP000253094">
    <property type="component" value="Unassembled WGS sequence"/>
</dbReference>
<proteinExistence type="predicted"/>
<dbReference type="EMBL" id="QOIL01000008">
    <property type="protein sequence ID" value="RCG30233.1"/>
    <property type="molecule type" value="Genomic_DNA"/>
</dbReference>
<keyword evidence="1" id="KW-0808">Transferase</keyword>
<feature type="compositionally biased region" description="Low complexity" evidence="2">
    <location>
        <begin position="47"/>
        <end position="56"/>
    </location>
</feature>
<keyword evidence="4" id="KW-0547">Nucleotide-binding</keyword>
<dbReference type="Pfam" id="PF13581">
    <property type="entry name" value="HATPase_c_2"/>
    <property type="match status" value="1"/>
</dbReference>
<reference evidence="4 5" key="1">
    <citation type="submission" date="2018-06" db="EMBL/GenBank/DDBJ databases">
        <title>Sphaerisporangium craniellae sp. nov., isolated from a marine sponge in the South China Sea.</title>
        <authorList>
            <person name="Li L."/>
        </authorList>
    </citation>
    <scope>NUCLEOTIDE SEQUENCE [LARGE SCALE GENOMIC DNA]</scope>
    <source>
        <strain evidence="4 5">CCTCC AA 208026</strain>
    </source>
</reference>
<evidence type="ECO:0000313" key="4">
    <source>
        <dbReference type="EMBL" id="RCG30233.1"/>
    </source>
</evidence>
<comment type="caution">
    <text evidence="4">The sequence shown here is derived from an EMBL/GenBank/DDBJ whole genome shotgun (WGS) entry which is preliminary data.</text>
</comment>
<keyword evidence="5" id="KW-1185">Reference proteome</keyword>
<dbReference type="GO" id="GO:0004674">
    <property type="term" value="F:protein serine/threonine kinase activity"/>
    <property type="evidence" value="ECO:0007669"/>
    <property type="project" value="UniProtKB-KW"/>
</dbReference>
<dbReference type="OrthoDB" id="3527613at2"/>
<accession>A0A367FIL9</accession>
<dbReference type="PANTHER" id="PTHR35526:SF3">
    <property type="entry name" value="ANTI-SIGMA-F FACTOR RSBW"/>
    <property type="match status" value="1"/>
</dbReference>
<dbReference type="InterPro" id="IPR003594">
    <property type="entry name" value="HATPase_dom"/>
</dbReference>
<dbReference type="Gene3D" id="3.30.565.10">
    <property type="entry name" value="Histidine kinase-like ATPase, C-terminal domain"/>
    <property type="match status" value="1"/>
</dbReference>
<dbReference type="GO" id="GO:0005524">
    <property type="term" value="F:ATP binding"/>
    <property type="evidence" value="ECO:0007669"/>
    <property type="project" value="UniProtKB-KW"/>
</dbReference>
<evidence type="ECO:0000259" key="3">
    <source>
        <dbReference type="Pfam" id="PF13581"/>
    </source>
</evidence>
<gene>
    <name evidence="4" type="ORF">DQ384_15920</name>
</gene>
<organism evidence="4 5">
    <name type="scientific">Sphaerisporangium album</name>
    <dbReference type="NCBI Taxonomy" id="509200"/>
    <lineage>
        <taxon>Bacteria</taxon>
        <taxon>Bacillati</taxon>
        <taxon>Actinomycetota</taxon>
        <taxon>Actinomycetes</taxon>
        <taxon>Streptosporangiales</taxon>
        <taxon>Streptosporangiaceae</taxon>
        <taxon>Sphaerisporangium</taxon>
    </lineage>
</organism>
<keyword evidence="1" id="KW-0723">Serine/threonine-protein kinase</keyword>
<keyword evidence="4" id="KW-0067">ATP-binding</keyword>